<evidence type="ECO:0000313" key="3">
    <source>
        <dbReference type="EMBL" id="TMQ58116.1"/>
    </source>
</evidence>
<proteinExistence type="predicted"/>
<dbReference type="Gene3D" id="3.30.70.2390">
    <property type="match status" value="1"/>
</dbReference>
<keyword evidence="1" id="KW-0472">Membrane</keyword>
<sequence length="141" mass="15013">MAGAAEVTRRIAIGTLALLVLALLLSWGYARVQRMGEMRTHGAEGRVIRVEVLNGSGEGGVASRVASFLKVGGFHVVDVKNADRFDYFASMVVARGEDPAPARAVARYLGGPPVIRQARSSDEAEVTVVIGSDRSKLHIDP</sequence>
<organism evidence="3 4">
    <name type="scientific">Eiseniibacteriota bacterium</name>
    <dbReference type="NCBI Taxonomy" id="2212470"/>
    <lineage>
        <taxon>Bacteria</taxon>
        <taxon>Candidatus Eiseniibacteriota</taxon>
    </lineage>
</organism>
<dbReference type="PANTHER" id="PTHR33392:SF6">
    <property type="entry name" value="POLYISOPRENYL-TEICHOIC ACID--PEPTIDOGLYCAN TEICHOIC ACID TRANSFERASE TAGU"/>
    <property type="match status" value="1"/>
</dbReference>
<gene>
    <name evidence="3" type="ORF">E6K72_02945</name>
</gene>
<reference evidence="3 4" key="1">
    <citation type="journal article" date="2019" name="Nat. Microbiol.">
        <title>Mediterranean grassland soil C-N compound turnover is dependent on rainfall and depth, and is mediated by genomically divergent microorganisms.</title>
        <authorList>
            <person name="Diamond S."/>
            <person name="Andeer P.F."/>
            <person name="Li Z."/>
            <person name="Crits-Christoph A."/>
            <person name="Burstein D."/>
            <person name="Anantharaman K."/>
            <person name="Lane K.R."/>
            <person name="Thomas B.C."/>
            <person name="Pan C."/>
            <person name="Northen T.R."/>
            <person name="Banfield J.F."/>
        </authorList>
    </citation>
    <scope>NUCLEOTIDE SEQUENCE [LARGE SCALE GENOMIC DNA]</scope>
    <source>
        <strain evidence="3">WS_2</strain>
    </source>
</reference>
<comment type="caution">
    <text evidence="3">The sequence shown here is derived from an EMBL/GenBank/DDBJ whole genome shotgun (WGS) entry which is preliminary data.</text>
</comment>
<dbReference type="AlphaFoldDB" id="A0A538T3B0"/>
<keyword evidence="1" id="KW-0812">Transmembrane</keyword>
<evidence type="ECO:0000256" key="1">
    <source>
        <dbReference type="SAM" id="Phobius"/>
    </source>
</evidence>
<feature type="transmembrane region" description="Helical" evidence="1">
    <location>
        <begin position="12"/>
        <end position="30"/>
    </location>
</feature>
<protein>
    <submittedName>
        <fullName evidence="3">LytR family transcriptional regulator</fullName>
    </submittedName>
</protein>
<dbReference type="EMBL" id="VBOS01000090">
    <property type="protein sequence ID" value="TMQ58116.1"/>
    <property type="molecule type" value="Genomic_DNA"/>
</dbReference>
<dbReference type="PANTHER" id="PTHR33392">
    <property type="entry name" value="POLYISOPRENYL-TEICHOIC ACID--PEPTIDOGLYCAN TEICHOIC ACID TRANSFERASE TAGU"/>
    <property type="match status" value="1"/>
</dbReference>
<evidence type="ECO:0000313" key="4">
    <source>
        <dbReference type="Proteomes" id="UP000317716"/>
    </source>
</evidence>
<accession>A0A538T3B0</accession>
<name>A0A538T3B0_UNCEI</name>
<keyword evidence="1" id="KW-1133">Transmembrane helix</keyword>
<evidence type="ECO:0000259" key="2">
    <source>
        <dbReference type="Pfam" id="PF13399"/>
    </source>
</evidence>
<dbReference type="InterPro" id="IPR050922">
    <property type="entry name" value="LytR/CpsA/Psr_CW_biosynth"/>
</dbReference>
<feature type="domain" description="LytR/CpsA/Psr regulator C-terminal" evidence="2">
    <location>
        <begin position="48"/>
        <end position="133"/>
    </location>
</feature>
<dbReference type="Pfam" id="PF13399">
    <property type="entry name" value="LytR_C"/>
    <property type="match status" value="1"/>
</dbReference>
<dbReference type="Proteomes" id="UP000317716">
    <property type="component" value="Unassembled WGS sequence"/>
</dbReference>
<dbReference type="InterPro" id="IPR027381">
    <property type="entry name" value="LytR/CpsA/Psr_C"/>
</dbReference>